<dbReference type="AlphaFoldDB" id="A0A0J1H5Y5"/>
<dbReference type="InterPro" id="IPR012781">
    <property type="entry name" value="Fruct_sucro_rep"/>
</dbReference>
<dbReference type="EMBL" id="LDOT01000006">
    <property type="protein sequence ID" value="KLV07155.1"/>
    <property type="molecule type" value="Genomic_DNA"/>
</dbReference>
<dbReference type="PATRIC" id="fig|1195763.3.peg.1336"/>
<dbReference type="GO" id="GO:0009750">
    <property type="term" value="P:response to fructose"/>
    <property type="evidence" value="ECO:0007669"/>
    <property type="project" value="InterPro"/>
</dbReference>
<dbReference type="PROSITE" id="PS00356">
    <property type="entry name" value="HTH_LACI_1"/>
    <property type="match status" value="1"/>
</dbReference>
<evidence type="ECO:0000256" key="1">
    <source>
        <dbReference type="ARBA" id="ARBA00022491"/>
    </source>
</evidence>
<dbReference type="FunFam" id="1.10.260.40:FF:000008">
    <property type="entry name" value="Fructose repressor (Catabolite repressor/activator)"/>
    <property type="match status" value="1"/>
</dbReference>
<evidence type="ECO:0000256" key="3">
    <source>
        <dbReference type="ARBA" id="ARBA00023125"/>
    </source>
</evidence>
<dbReference type="SUPFAM" id="SSF47413">
    <property type="entry name" value="lambda repressor-like DNA-binding domains"/>
    <property type="match status" value="1"/>
</dbReference>
<feature type="domain" description="HTH lacI-type" evidence="6">
    <location>
        <begin position="1"/>
        <end position="58"/>
    </location>
</feature>
<evidence type="ECO:0000313" key="7">
    <source>
        <dbReference type="EMBL" id="KLV07155.1"/>
    </source>
</evidence>
<protein>
    <submittedName>
        <fullName evidence="7">Transcriptional regulator</fullName>
    </submittedName>
</protein>
<dbReference type="OrthoDB" id="7055227at2"/>
<dbReference type="Pfam" id="PF00532">
    <property type="entry name" value="Peripla_BP_1"/>
    <property type="match status" value="1"/>
</dbReference>
<dbReference type="SMART" id="SM00354">
    <property type="entry name" value="HTH_LACI"/>
    <property type="match status" value="1"/>
</dbReference>
<evidence type="ECO:0000256" key="4">
    <source>
        <dbReference type="ARBA" id="ARBA00023159"/>
    </source>
</evidence>
<gene>
    <name evidence="7" type="ORF">ABT56_06295</name>
</gene>
<dbReference type="NCBIfam" id="TIGR02417">
    <property type="entry name" value="fruct_sucro_rep"/>
    <property type="match status" value="1"/>
</dbReference>
<dbReference type="InterPro" id="IPR010982">
    <property type="entry name" value="Lambda_DNA-bd_dom_sf"/>
</dbReference>
<dbReference type="STRING" id="1195763.ABT56_06295"/>
<organism evidence="7 8">
    <name type="scientific">Photobacterium aquae</name>
    <dbReference type="NCBI Taxonomy" id="1195763"/>
    <lineage>
        <taxon>Bacteria</taxon>
        <taxon>Pseudomonadati</taxon>
        <taxon>Pseudomonadota</taxon>
        <taxon>Gammaproteobacteria</taxon>
        <taxon>Vibrionales</taxon>
        <taxon>Vibrionaceae</taxon>
        <taxon>Photobacterium</taxon>
    </lineage>
</organism>
<dbReference type="InterPro" id="IPR001761">
    <property type="entry name" value="Peripla_BP/Lac1_sug-bd_dom"/>
</dbReference>
<evidence type="ECO:0000259" key="6">
    <source>
        <dbReference type="PROSITE" id="PS50932"/>
    </source>
</evidence>
<dbReference type="GO" id="GO:0000976">
    <property type="term" value="F:transcription cis-regulatory region binding"/>
    <property type="evidence" value="ECO:0007669"/>
    <property type="project" value="TreeGrafter"/>
</dbReference>
<accession>A0A0J1H5Y5</accession>
<keyword evidence="3" id="KW-0238">DNA-binding</keyword>
<dbReference type="RefSeq" id="WP_047878006.1">
    <property type="nucleotide sequence ID" value="NZ_LDOT01000006.1"/>
</dbReference>
<dbReference type="GO" id="GO:0003700">
    <property type="term" value="F:DNA-binding transcription factor activity"/>
    <property type="evidence" value="ECO:0007669"/>
    <property type="project" value="TreeGrafter"/>
</dbReference>
<sequence length="332" mass="36374">MKLDEIAKLAGVSRTTASYVINGKATKYRISEKTQQKVMAVVNEHNFRPDHAATSLRAGSSRSFGLIIPDLENSSYAKLAKLLESNVRQAGYQLIISCSDDDPTAEMKVAETLLSRRIDALIVASALPADNDFYKRIQANGVPVIAIDRALDDEIFASVISEDLEGAYELTASLLQQNVASIGLVGAVPELGVSKEREQGFLSAIRAHCHHGKPDISALIANGTHFSQRQGRLQVQQWIDNGCMPDAILATSYTLFEGVLDCLLANPEIMQKTKLATFGDNRLLDFLPIKIQSLPQQFELIADNALELTLNAIAGRYRAGVDVVPRKIKRRN</sequence>
<comment type="caution">
    <text evidence="7">The sequence shown here is derived from an EMBL/GenBank/DDBJ whole genome shotgun (WGS) entry which is preliminary data.</text>
</comment>
<dbReference type="InterPro" id="IPR028082">
    <property type="entry name" value="Peripla_BP_I"/>
</dbReference>
<dbReference type="Pfam" id="PF00356">
    <property type="entry name" value="LacI"/>
    <property type="match status" value="1"/>
</dbReference>
<dbReference type="PANTHER" id="PTHR30146:SF45">
    <property type="entry name" value="CATABOLITE REPRESSOR_ACTIVATOR"/>
    <property type="match status" value="1"/>
</dbReference>
<evidence type="ECO:0000256" key="2">
    <source>
        <dbReference type="ARBA" id="ARBA00023015"/>
    </source>
</evidence>
<evidence type="ECO:0000256" key="5">
    <source>
        <dbReference type="ARBA" id="ARBA00023163"/>
    </source>
</evidence>
<dbReference type="InterPro" id="IPR000843">
    <property type="entry name" value="HTH_LacI"/>
</dbReference>
<keyword evidence="5" id="KW-0804">Transcription</keyword>
<keyword evidence="1" id="KW-0678">Repressor</keyword>
<name>A0A0J1H5Y5_9GAMM</name>
<proteinExistence type="predicted"/>
<keyword evidence="8" id="KW-1185">Reference proteome</keyword>
<dbReference type="PANTHER" id="PTHR30146">
    <property type="entry name" value="LACI-RELATED TRANSCRIPTIONAL REPRESSOR"/>
    <property type="match status" value="1"/>
</dbReference>
<dbReference type="CDD" id="cd01392">
    <property type="entry name" value="HTH_LacI"/>
    <property type="match status" value="1"/>
</dbReference>
<keyword evidence="4" id="KW-0010">Activator</keyword>
<evidence type="ECO:0000313" key="8">
    <source>
        <dbReference type="Proteomes" id="UP000036097"/>
    </source>
</evidence>
<dbReference type="Proteomes" id="UP000036097">
    <property type="component" value="Unassembled WGS sequence"/>
</dbReference>
<dbReference type="Gene3D" id="3.40.50.2300">
    <property type="match status" value="2"/>
</dbReference>
<dbReference type="Gene3D" id="1.10.260.40">
    <property type="entry name" value="lambda repressor-like DNA-binding domains"/>
    <property type="match status" value="1"/>
</dbReference>
<dbReference type="SUPFAM" id="SSF53822">
    <property type="entry name" value="Periplasmic binding protein-like I"/>
    <property type="match status" value="1"/>
</dbReference>
<reference evidence="7 8" key="1">
    <citation type="submission" date="2015-05" db="EMBL/GenBank/DDBJ databases">
        <title>Photobacterium galathea sp. nov.</title>
        <authorList>
            <person name="Machado H."/>
            <person name="Gram L."/>
        </authorList>
    </citation>
    <scope>NUCLEOTIDE SEQUENCE [LARGE SCALE GENOMIC DNA]</scope>
    <source>
        <strain evidence="7 8">CGMCC 1.12159</strain>
    </source>
</reference>
<dbReference type="PROSITE" id="PS50932">
    <property type="entry name" value="HTH_LACI_2"/>
    <property type="match status" value="1"/>
</dbReference>
<keyword evidence="2" id="KW-0805">Transcription regulation</keyword>
<dbReference type="NCBIfam" id="NF008452">
    <property type="entry name" value="PRK11303.1"/>
    <property type="match status" value="1"/>
</dbReference>